<accession>A0A5P2DAB0</accession>
<protein>
    <submittedName>
        <fullName evidence="1">Sporulation protein</fullName>
    </submittedName>
</protein>
<dbReference type="AlphaFoldDB" id="A0A5P2DAB0"/>
<gene>
    <name evidence="1" type="ORF">DEJ50_33580</name>
</gene>
<evidence type="ECO:0000313" key="1">
    <source>
        <dbReference type="EMBL" id="QES52016.1"/>
    </source>
</evidence>
<sequence>MAPTPRRAKLPNLALERLLASSGMSHHAMARRVNELAGQAGLHVAYTHTSVVNWTRRGMAPKAPVPSLIARALGERLGRPVDVAEIGMRTVRENTAGLGLDFPRDTAEAVRHAVHFWSTVEHLDRRAFLNKAFAVGAYATPVTRWLGVPADPGAGHHGSGRVGHQDLAELWQAADEAQRWDSKYGGGTWRASSVTHCLTRRAVPLLHGSYTDQVGRGLFAVTAELARVAGWSAVDTGHHDIAQRHFIQALRMAKAGGAVDIGCHVMANMALQALLRGYHQEAIDMVQGAYDRARSRAGHRVLGFAKLIEARAHAKANDARAASAALATSERCLEAAEQDADEPAWIRYFTHTRLASDAVEVHRDLRNPAAAWRWNAQADAMNPDSFARSVGLRLTVLATTHLQQHELDQGLAVGHRAIDILGRVASARARDYVADITTTIAPWHRERPVAEFLHRARTELALVS</sequence>
<dbReference type="EMBL" id="CP029190">
    <property type="protein sequence ID" value="QES52016.1"/>
    <property type="molecule type" value="Genomic_DNA"/>
</dbReference>
<organism evidence="1 2">
    <name type="scientific">Streptomyces venezuelae</name>
    <dbReference type="NCBI Taxonomy" id="54571"/>
    <lineage>
        <taxon>Bacteria</taxon>
        <taxon>Bacillati</taxon>
        <taxon>Actinomycetota</taxon>
        <taxon>Actinomycetes</taxon>
        <taxon>Kitasatosporales</taxon>
        <taxon>Streptomycetaceae</taxon>
        <taxon>Streptomyces</taxon>
    </lineage>
</organism>
<name>A0A5P2DAB0_STRVZ</name>
<proteinExistence type="predicted"/>
<evidence type="ECO:0000313" key="2">
    <source>
        <dbReference type="Proteomes" id="UP000325211"/>
    </source>
</evidence>
<dbReference type="OrthoDB" id="3213425at2"/>
<dbReference type="RefSeq" id="WP_150211751.1">
    <property type="nucleotide sequence ID" value="NZ_CP029190.1"/>
</dbReference>
<reference evidence="1 2" key="1">
    <citation type="submission" date="2018-05" db="EMBL/GenBank/DDBJ databases">
        <title>Streptomyces venezuelae.</title>
        <authorList>
            <person name="Kim W."/>
            <person name="Lee N."/>
            <person name="Cho B.-K."/>
        </authorList>
    </citation>
    <scope>NUCLEOTIDE SEQUENCE [LARGE SCALE GENOMIC DNA]</scope>
    <source>
        <strain evidence="1 2">ATCC 21782</strain>
    </source>
</reference>
<dbReference type="Proteomes" id="UP000325211">
    <property type="component" value="Chromosome"/>
</dbReference>